<evidence type="ECO:0000313" key="2">
    <source>
        <dbReference type="Proteomes" id="UP000030697"/>
    </source>
</evidence>
<accession>W7JQK9</accession>
<name>W7JQK9_PLAFA</name>
<reference evidence="1 2" key="1">
    <citation type="submission" date="2013-02" db="EMBL/GenBank/DDBJ databases">
        <title>The Genome Sequence of Plasmodium falciparum UGT5.1.</title>
        <authorList>
            <consortium name="The Broad Institute Genome Sequencing Platform"/>
            <consortium name="The Broad Institute Genome Sequencing Center for Infectious Disease"/>
            <person name="Neafsey D."/>
            <person name="Cheeseman I."/>
            <person name="Volkman S."/>
            <person name="Adams J."/>
            <person name="Walker B."/>
            <person name="Young S.K."/>
            <person name="Zeng Q."/>
            <person name="Gargeya S."/>
            <person name="Fitzgerald M."/>
            <person name="Haas B."/>
            <person name="Abouelleil A."/>
            <person name="Alvarado L."/>
            <person name="Arachchi H.M."/>
            <person name="Berlin A.M."/>
            <person name="Chapman S.B."/>
            <person name="Dewar J."/>
            <person name="Goldberg J."/>
            <person name="Griggs A."/>
            <person name="Gujja S."/>
            <person name="Hansen M."/>
            <person name="Howarth C."/>
            <person name="Imamovic A."/>
            <person name="Larimer J."/>
            <person name="McCowan C."/>
            <person name="Murphy C."/>
            <person name="Neiman D."/>
            <person name="Pearson M."/>
            <person name="Priest M."/>
            <person name="Roberts A."/>
            <person name="Saif S."/>
            <person name="Shea T."/>
            <person name="Sisk P."/>
            <person name="Sykes S."/>
            <person name="Wortman J."/>
            <person name="Nusbaum C."/>
            <person name="Birren B."/>
        </authorList>
    </citation>
    <scope>NUCLEOTIDE SEQUENCE [LARGE SCALE GENOMIC DNA]</scope>
    <source>
        <strain evidence="1 2">UGT5.1</strain>
    </source>
</reference>
<organism evidence="1 2">
    <name type="scientific">Plasmodium falciparum UGT5.1</name>
    <dbReference type="NCBI Taxonomy" id="1237627"/>
    <lineage>
        <taxon>Eukaryota</taxon>
        <taxon>Sar</taxon>
        <taxon>Alveolata</taxon>
        <taxon>Apicomplexa</taxon>
        <taxon>Aconoidasida</taxon>
        <taxon>Haemosporida</taxon>
        <taxon>Plasmodiidae</taxon>
        <taxon>Plasmodium</taxon>
        <taxon>Plasmodium (Laverania)</taxon>
    </lineage>
</organism>
<protein>
    <submittedName>
        <fullName evidence="1">Uncharacterized protein</fullName>
    </submittedName>
</protein>
<proteinExistence type="predicted"/>
<dbReference type="Proteomes" id="UP000030697">
    <property type="component" value="Unassembled WGS sequence"/>
</dbReference>
<dbReference type="AlphaFoldDB" id="W7JQK9"/>
<evidence type="ECO:0000313" key="1">
    <source>
        <dbReference type="EMBL" id="EWC77308.1"/>
    </source>
</evidence>
<gene>
    <name evidence="1" type="ORF">C923_02026</name>
</gene>
<dbReference type="EMBL" id="KE124507">
    <property type="protein sequence ID" value="EWC77308.1"/>
    <property type="molecule type" value="Genomic_DNA"/>
</dbReference>
<sequence>MESSSQIGTETLQSVFNKQKYTNVSEISEFIYGEYSPCLPSVPGAGAGRPPLLVSGARDTFCSTFDALYVVPRNGLDPRLLPGYIKNDVEKIVAEGIQAADAAAKTTANQVTSAALKTKTAAF</sequence>